<gene>
    <name evidence="1" type="ORF">RRF57_005542</name>
</gene>
<dbReference type="EMBL" id="JAWHQM010000013">
    <property type="protein sequence ID" value="KAK5629827.1"/>
    <property type="molecule type" value="Genomic_DNA"/>
</dbReference>
<comment type="caution">
    <text evidence="1">The sequence shown here is derived from an EMBL/GenBank/DDBJ whole genome shotgun (WGS) entry which is preliminary data.</text>
</comment>
<keyword evidence="2" id="KW-1185">Reference proteome</keyword>
<dbReference type="AlphaFoldDB" id="A0AAN7Z647"/>
<organism evidence="1 2">
    <name type="scientific">Xylaria bambusicola</name>
    <dbReference type="NCBI Taxonomy" id="326684"/>
    <lineage>
        <taxon>Eukaryota</taxon>
        <taxon>Fungi</taxon>
        <taxon>Dikarya</taxon>
        <taxon>Ascomycota</taxon>
        <taxon>Pezizomycotina</taxon>
        <taxon>Sordariomycetes</taxon>
        <taxon>Xylariomycetidae</taxon>
        <taxon>Xylariales</taxon>
        <taxon>Xylariaceae</taxon>
        <taxon>Xylaria</taxon>
    </lineage>
</organism>
<proteinExistence type="predicted"/>
<sequence length="75" mass="8288">MPLNQDGEDEGLLMTVMTYAEWEDGQNRLRQIVKEGLEAVNNIAVREETWEADASTHVPSGGSRIVGAKKCLEPC</sequence>
<evidence type="ECO:0000313" key="2">
    <source>
        <dbReference type="Proteomes" id="UP001305414"/>
    </source>
</evidence>
<name>A0AAN7Z647_9PEZI</name>
<dbReference type="Proteomes" id="UP001305414">
    <property type="component" value="Unassembled WGS sequence"/>
</dbReference>
<protein>
    <submittedName>
        <fullName evidence="1">Uncharacterized protein</fullName>
    </submittedName>
</protein>
<accession>A0AAN7Z647</accession>
<reference evidence="1 2" key="1">
    <citation type="submission" date="2023-10" db="EMBL/GenBank/DDBJ databases">
        <title>Draft genome sequence of Xylaria bambusicola isolate GMP-LS, the root and basal stem rot pathogen of sugarcane in Indonesia.</title>
        <authorList>
            <person name="Selvaraj P."/>
            <person name="Muralishankar V."/>
            <person name="Muruganantham S."/>
            <person name="Sp S."/>
            <person name="Haryani S."/>
            <person name="Lau K.J.X."/>
            <person name="Naqvi N.I."/>
        </authorList>
    </citation>
    <scope>NUCLEOTIDE SEQUENCE [LARGE SCALE GENOMIC DNA]</scope>
    <source>
        <strain evidence="1">GMP-LS</strain>
    </source>
</reference>
<evidence type="ECO:0000313" key="1">
    <source>
        <dbReference type="EMBL" id="KAK5629827.1"/>
    </source>
</evidence>